<dbReference type="Gene3D" id="3.40.395.10">
    <property type="entry name" value="Adenoviral Proteinase, Chain A"/>
    <property type="match status" value="1"/>
</dbReference>
<dbReference type="EMBL" id="SSTD01000141">
    <property type="protein sequence ID" value="TYK30849.1"/>
    <property type="molecule type" value="Genomic_DNA"/>
</dbReference>
<dbReference type="PANTHER" id="PTHR33018:SF31">
    <property type="entry name" value="TRANSPOSASE, PTTA_EN_SPM, PLANT"/>
    <property type="match status" value="1"/>
</dbReference>
<dbReference type="SUPFAM" id="SSF54001">
    <property type="entry name" value="Cysteine proteinases"/>
    <property type="match status" value="1"/>
</dbReference>
<dbReference type="OrthoDB" id="1869436at2759"/>
<evidence type="ECO:0000313" key="1">
    <source>
        <dbReference type="EMBL" id="KAA0035697.1"/>
    </source>
</evidence>
<dbReference type="PANTHER" id="PTHR33018">
    <property type="entry name" value="OS10G0338966 PROTEIN-RELATED"/>
    <property type="match status" value="1"/>
</dbReference>
<reference evidence="3 4" key="1">
    <citation type="submission" date="2019-08" db="EMBL/GenBank/DDBJ databases">
        <title>Draft genome sequences of two oriental melons (Cucumis melo L. var makuwa).</title>
        <authorList>
            <person name="Kwon S.-Y."/>
        </authorList>
    </citation>
    <scope>NUCLEOTIDE SEQUENCE [LARGE SCALE GENOMIC DNA]</scope>
    <source>
        <strain evidence="4">cv. Chang Bougi</strain>
        <strain evidence="3">cv. SW 3</strain>
        <tissue evidence="2">Leaf</tissue>
    </source>
</reference>
<comment type="caution">
    <text evidence="2">The sequence shown here is derived from an EMBL/GenBank/DDBJ whole genome shotgun (WGS) entry which is preliminary data.</text>
</comment>
<dbReference type="Proteomes" id="UP000321947">
    <property type="component" value="Unassembled WGS sequence"/>
</dbReference>
<evidence type="ECO:0000313" key="2">
    <source>
        <dbReference type="EMBL" id="TYK30849.1"/>
    </source>
</evidence>
<protein>
    <submittedName>
        <fullName evidence="2">Retrotransposon gag protein</fullName>
    </submittedName>
</protein>
<dbReference type="InterPro" id="IPR038765">
    <property type="entry name" value="Papain-like_cys_pep_sf"/>
</dbReference>
<dbReference type="AlphaFoldDB" id="A0A5D3E4T1"/>
<accession>A0A5D3E4T1</accession>
<name>A0A5D3E4T1_CUCMM</name>
<proteinExistence type="predicted"/>
<gene>
    <name evidence="2" type="ORF">E5676_scaffold455G00460</name>
    <name evidence="1" type="ORF">E6C27_scaffold285G004000</name>
</gene>
<evidence type="ECO:0000313" key="3">
    <source>
        <dbReference type="Proteomes" id="UP000321393"/>
    </source>
</evidence>
<organism evidence="2 4">
    <name type="scientific">Cucumis melo var. makuwa</name>
    <name type="common">Oriental melon</name>
    <dbReference type="NCBI Taxonomy" id="1194695"/>
    <lineage>
        <taxon>Eukaryota</taxon>
        <taxon>Viridiplantae</taxon>
        <taxon>Streptophyta</taxon>
        <taxon>Embryophyta</taxon>
        <taxon>Tracheophyta</taxon>
        <taxon>Spermatophyta</taxon>
        <taxon>Magnoliopsida</taxon>
        <taxon>eudicotyledons</taxon>
        <taxon>Gunneridae</taxon>
        <taxon>Pentapetalae</taxon>
        <taxon>rosids</taxon>
        <taxon>fabids</taxon>
        <taxon>Cucurbitales</taxon>
        <taxon>Cucurbitaceae</taxon>
        <taxon>Benincaseae</taxon>
        <taxon>Cucumis</taxon>
    </lineage>
</organism>
<evidence type="ECO:0000313" key="4">
    <source>
        <dbReference type="Proteomes" id="UP000321947"/>
    </source>
</evidence>
<dbReference type="Proteomes" id="UP000321393">
    <property type="component" value="Unassembled WGS sequence"/>
</dbReference>
<sequence length="512" mass="58875">MMELTNTKQQKGELIINDINRWKALSLDCNDKLTELSTVEMCTQGIKETKVVRKHDGDEKRRTTLRERQKKLPEFKQPEQVGKVDDLNYCKYHWVISHPVEKCFVLKELILKLAREKKIKLDIDEIAQTNHVVVEMTSSVPPATLLYDQREKEVLEVTACHAISIVEVDNNYASSKEVGNSNEIKQTTSVFNRIKPSTTRSSIFQRLSMATKEEENQYPTFTSTQTSAFKRLCISISKKDRPSTSAFDRLKMTNDQQQKEMKTLKAKSFYEENNDDKIHSHVLSRMKRKLSVDINTEGSLIVKPRLIIFTNPTNEGEGDNVKVAVDVVVDGDCAIPIPSEQGMYKMSQEVGSHIFWPRHLVITDNIEMDYGEFTKDMITFAPTPIQNAPVVLRFLLRMVEHMGYLYTRMESSRTLNLYKFVNAGSISCGSSKKERAQLLTARLLGIDYDQLLLIPYNSRNHWTLVVINHTKGVAFWIDPLKNRIDPDVTKVVERSFNIMKKKKTKLEGREGM</sequence>
<dbReference type="EMBL" id="SSTE01019907">
    <property type="protein sequence ID" value="KAA0035697.1"/>
    <property type="molecule type" value="Genomic_DNA"/>
</dbReference>